<accession>A0A1B8PEN9</accession>
<dbReference type="OrthoDB" id="5689769at2"/>
<dbReference type="RefSeq" id="WP_065246616.1">
    <property type="nucleotide sequence ID" value="NZ_LZDL01000027.1"/>
</dbReference>
<comment type="caution">
    <text evidence="2">The sequence shown here is derived from an EMBL/GenBank/DDBJ whole genome shotgun (WGS) entry which is preliminary data.</text>
</comment>
<evidence type="ECO:0000313" key="3">
    <source>
        <dbReference type="Proteomes" id="UP000092611"/>
    </source>
</evidence>
<gene>
    <name evidence="2" type="ORF">A9Z62_03395</name>
</gene>
<dbReference type="InterPro" id="IPR058408">
    <property type="entry name" value="DUF8095"/>
</dbReference>
<evidence type="ECO:0000313" key="2">
    <source>
        <dbReference type="EMBL" id="OBX46294.1"/>
    </source>
</evidence>
<dbReference type="AlphaFoldDB" id="A0A1B8PEN9"/>
<proteinExistence type="predicted"/>
<name>A0A1B8PEN9_HAEHA</name>
<dbReference type="Proteomes" id="UP000092611">
    <property type="component" value="Unassembled WGS sequence"/>
</dbReference>
<protein>
    <recommendedName>
        <fullName evidence="1">DUF8095 domain-containing protein</fullName>
    </recommendedName>
</protein>
<sequence>MDYKNHTFFSLFCCILISLLIPRLSLAEGMSSSVTYVDEKDKKAFNSDVSGNDVQKLAQSIELKVYKIDEMSSSESVFESPAGICQGFKVKRGVDYTNSTHNYLSPNDKSEYYGSVTGATIYNQKDPQNLSYVPVYSITDKDLSKRIQLKENKTLKEKAANYVSEGRAVLTDVICK</sequence>
<evidence type="ECO:0000259" key="1">
    <source>
        <dbReference type="Pfam" id="PF26367"/>
    </source>
</evidence>
<dbReference type="Pfam" id="PF26367">
    <property type="entry name" value="DUF8095"/>
    <property type="match status" value="1"/>
</dbReference>
<dbReference type="EMBL" id="LZDL01000027">
    <property type="protein sequence ID" value="OBX46294.1"/>
    <property type="molecule type" value="Genomic_DNA"/>
</dbReference>
<feature type="domain" description="DUF8095" evidence="1">
    <location>
        <begin position="33"/>
        <end position="172"/>
    </location>
</feature>
<reference evidence="2 3" key="1">
    <citation type="submission" date="2016-06" db="EMBL/GenBank/DDBJ databases">
        <title>Draft genome of Haemophilus haemolyticus CCUG 24149.</title>
        <authorList>
            <person name="Engstrom-Jakobsson H."/>
            <person name="Salva-Serra F."/>
            <person name="Thorell K."/>
            <person name="Gonzales-Siles L."/>
            <person name="Karlsson R."/>
            <person name="Boulund F."/>
            <person name="Engstrand L."/>
            <person name="Kristiansson E."/>
            <person name="Moore E."/>
        </authorList>
    </citation>
    <scope>NUCLEOTIDE SEQUENCE [LARGE SCALE GENOMIC DNA]</scope>
    <source>
        <strain evidence="2 3">CCUG 24149</strain>
    </source>
</reference>
<organism evidence="2 3">
    <name type="scientific">Haemophilus haemolyticus</name>
    <dbReference type="NCBI Taxonomy" id="726"/>
    <lineage>
        <taxon>Bacteria</taxon>
        <taxon>Pseudomonadati</taxon>
        <taxon>Pseudomonadota</taxon>
        <taxon>Gammaproteobacteria</taxon>
        <taxon>Pasteurellales</taxon>
        <taxon>Pasteurellaceae</taxon>
        <taxon>Haemophilus</taxon>
    </lineage>
</organism>